<evidence type="ECO:0000313" key="2">
    <source>
        <dbReference type="Proteomes" id="UP000002383"/>
    </source>
</evidence>
<dbReference type="KEGG" id="tgr:Tgr7_0554"/>
<gene>
    <name evidence="1" type="ordered locus">Tgr7_0554</name>
</gene>
<dbReference type="AlphaFoldDB" id="B8GLP8"/>
<name>B8GLP8_THISH</name>
<dbReference type="EMBL" id="CP001339">
    <property type="protein sequence ID" value="ACL71651.1"/>
    <property type="molecule type" value="Genomic_DNA"/>
</dbReference>
<sequence length="31" mass="3389">MRLIDQLVEARVAEAAARGEFDALCARAEGR</sequence>
<protein>
    <submittedName>
        <fullName evidence="1">Uncharacterized protein</fullName>
    </submittedName>
</protein>
<dbReference type="HOGENOM" id="CLU_3398991_0_0_6"/>
<accession>B8GLP8</accession>
<dbReference type="STRING" id="396588.Tgr7_0554"/>
<keyword evidence="2" id="KW-1185">Reference proteome</keyword>
<reference evidence="1 2" key="1">
    <citation type="journal article" date="2011" name="Stand. Genomic Sci.">
        <title>Complete genome sequence of 'Thioalkalivibrio sulfidophilus' HL-EbGr7.</title>
        <authorList>
            <person name="Muyzer G."/>
            <person name="Sorokin D.Y."/>
            <person name="Mavromatis K."/>
            <person name="Lapidus A."/>
            <person name="Clum A."/>
            <person name="Ivanova N."/>
            <person name="Pati A."/>
            <person name="d'Haeseleer P."/>
            <person name="Woyke T."/>
            <person name="Kyrpides N.C."/>
        </authorList>
    </citation>
    <scope>NUCLEOTIDE SEQUENCE [LARGE SCALE GENOMIC DNA]</scope>
    <source>
        <strain evidence="1 2">HL-EbGR7</strain>
    </source>
</reference>
<evidence type="ECO:0000313" key="1">
    <source>
        <dbReference type="EMBL" id="ACL71651.1"/>
    </source>
</evidence>
<organism evidence="1 2">
    <name type="scientific">Thioalkalivibrio sulfidiphilus (strain HL-EbGR7)</name>
    <dbReference type="NCBI Taxonomy" id="396588"/>
    <lineage>
        <taxon>Bacteria</taxon>
        <taxon>Pseudomonadati</taxon>
        <taxon>Pseudomonadota</taxon>
        <taxon>Gammaproteobacteria</taxon>
        <taxon>Chromatiales</taxon>
        <taxon>Ectothiorhodospiraceae</taxon>
        <taxon>Thioalkalivibrio</taxon>
    </lineage>
</organism>
<dbReference type="Proteomes" id="UP000002383">
    <property type="component" value="Chromosome"/>
</dbReference>
<proteinExistence type="predicted"/>